<protein>
    <submittedName>
        <fullName evidence="1">Uncharacterized protein</fullName>
    </submittedName>
</protein>
<accession>S3UQJ0</accession>
<dbReference type="EMBL" id="AKWZ02000011">
    <property type="protein sequence ID" value="EPG72666.1"/>
    <property type="molecule type" value="Genomic_DNA"/>
</dbReference>
<name>S3UQJ0_9LEPT</name>
<gene>
    <name evidence="1" type="ORF">LEP1GSC058_0958</name>
</gene>
<evidence type="ECO:0000313" key="1">
    <source>
        <dbReference type="EMBL" id="EPG72666.1"/>
    </source>
</evidence>
<evidence type="ECO:0000313" key="2">
    <source>
        <dbReference type="Proteomes" id="UP000014540"/>
    </source>
</evidence>
<reference evidence="1" key="1">
    <citation type="submission" date="2013-04" db="EMBL/GenBank/DDBJ databases">
        <authorList>
            <person name="Harkins D.M."/>
            <person name="Durkin A.S."/>
            <person name="Selengut J.D."/>
            <person name="Sanka R."/>
            <person name="DePew J."/>
            <person name="Purushe J."/>
            <person name="Ahmed A."/>
            <person name="van der Linden H."/>
            <person name="Goris M.G.A."/>
            <person name="Hartskeerl R.A."/>
            <person name="Vinetz J.M."/>
            <person name="Sutton G.G."/>
            <person name="Nelson W.C."/>
            <person name="Fouts D.E."/>
        </authorList>
    </citation>
    <scope>NUCLEOTIDE SEQUENCE [LARGE SCALE GENOMIC DNA]</scope>
    <source>
        <strain evidence="1">BUT 6</strain>
    </source>
</reference>
<organism evidence="1 2">
    <name type="scientific">Leptospira fainei serovar Hurstbridge str. BUT 6</name>
    <dbReference type="NCBI Taxonomy" id="1193011"/>
    <lineage>
        <taxon>Bacteria</taxon>
        <taxon>Pseudomonadati</taxon>
        <taxon>Spirochaetota</taxon>
        <taxon>Spirochaetia</taxon>
        <taxon>Leptospirales</taxon>
        <taxon>Leptospiraceae</taxon>
        <taxon>Leptospira</taxon>
    </lineage>
</organism>
<sequence length="47" mass="5450">MVRIFDLTMDIGSKSYSNLRKRGNNSFLMKPPLFRAAINLILICFRS</sequence>
<comment type="caution">
    <text evidence="1">The sequence shown here is derived from an EMBL/GenBank/DDBJ whole genome shotgun (WGS) entry which is preliminary data.</text>
</comment>
<keyword evidence="2" id="KW-1185">Reference proteome</keyword>
<dbReference type="Proteomes" id="UP000014540">
    <property type="component" value="Unassembled WGS sequence"/>
</dbReference>
<proteinExistence type="predicted"/>
<dbReference type="AlphaFoldDB" id="S3UQJ0"/>